<name>A0A1R1ENC6_9BACL</name>
<accession>A0A1R1ENC6</accession>
<keyword evidence="2" id="KW-1185">Reference proteome</keyword>
<dbReference type="Proteomes" id="UP000187172">
    <property type="component" value="Unassembled WGS sequence"/>
</dbReference>
<dbReference type="STRING" id="297318.BK138_20490"/>
<evidence type="ECO:0000313" key="1">
    <source>
        <dbReference type="EMBL" id="OMF53269.1"/>
    </source>
</evidence>
<sequence>MSFQTIHLVQQIKNQYMRKNVYRRTVFAGWAQRPYFRKISHNFQAYAKPVKVQFHLAQANRKTHNRRAEKVKSTDENPQTHQPLLYYFHKKSTIKRLSAAGSAAAQVPFL</sequence>
<dbReference type="AlphaFoldDB" id="A0A1R1ENC6"/>
<evidence type="ECO:0000313" key="2">
    <source>
        <dbReference type="Proteomes" id="UP000187172"/>
    </source>
</evidence>
<gene>
    <name evidence="1" type="ORF">BK138_20490</name>
</gene>
<organism evidence="1 2">
    <name type="scientific">Paenibacillus rhizosphaerae</name>
    <dbReference type="NCBI Taxonomy" id="297318"/>
    <lineage>
        <taxon>Bacteria</taxon>
        <taxon>Bacillati</taxon>
        <taxon>Bacillota</taxon>
        <taxon>Bacilli</taxon>
        <taxon>Bacillales</taxon>
        <taxon>Paenibacillaceae</taxon>
        <taxon>Paenibacillus</taxon>
    </lineage>
</organism>
<reference evidence="1 2" key="1">
    <citation type="submission" date="2016-11" db="EMBL/GenBank/DDBJ databases">
        <title>Paenibacillus species isolates.</title>
        <authorList>
            <person name="Beno S.M."/>
        </authorList>
    </citation>
    <scope>NUCLEOTIDE SEQUENCE [LARGE SCALE GENOMIC DNA]</scope>
    <source>
        <strain evidence="1 2">FSL R5-0378</strain>
    </source>
</reference>
<comment type="caution">
    <text evidence="1">The sequence shown here is derived from an EMBL/GenBank/DDBJ whole genome shotgun (WGS) entry which is preliminary data.</text>
</comment>
<protein>
    <submittedName>
        <fullName evidence="1">Uncharacterized protein</fullName>
    </submittedName>
</protein>
<proteinExistence type="predicted"/>
<dbReference type="EMBL" id="MRTP01000005">
    <property type="protein sequence ID" value="OMF53269.1"/>
    <property type="molecule type" value="Genomic_DNA"/>
</dbReference>